<evidence type="ECO:0000256" key="7">
    <source>
        <dbReference type="ARBA" id="ARBA00035253"/>
    </source>
</evidence>
<dbReference type="Pfam" id="PF00203">
    <property type="entry name" value="Ribosomal_S19"/>
    <property type="match status" value="1"/>
</dbReference>
<name>A0A811R1F7_9POAL</name>
<dbReference type="AlphaFoldDB" id="A0A811R1F7"/>
<evidence type="ECO:0000256" key="2">
    <source>
        <dbReference type="ARBA" id="ARBA00007345"/>
    </source>
</evidence>
<dbReference type="GO" id="GO:0000028">
    <property type="term" value="P:ribosomal small subunit assembly"/>
    <property type="evidence" value="ECO:0007669"/>
    <property type="project" value="TreeGrafter"/>
</dbReference>
<dbReference type="GO" id="GO:0003735">
    <property type="term" value="F:structural constituent of ribosome"/>
    <property type="evidence" value="ECO:0007669"/>
    <property type="project" value="InterPro"/>
</dbReference>
<gene>
    <name evidence="10" type="ORF">NCGR_LOCUS46146</name>
</gene>
<dbReference type="InterPro" id="IPR002222">
    <property type="entry name" value="Ribosomal_uS19"/>
</dbReference>
<dbReference type="GO" id="GO:0009536">
    <property type="term" value="C:plastid"/>
    <property type="evidence" value="ECO:0007669"/>
    <property type="project" value="UniProtKB-SubCell"/>
</dbReference>
<dbReference type="GO" id="GO:0006412">
    <property type="term" value="P:translation"/>
    <property type="evidence" value="ECO:0007669"/>
    <property type="project" value="InterPro"/>
</dbReference>
<dbReference type="InterPro" id="IPR023575">
    <property type="entry name" value="Ribosomal_uS19_SF"/>
</dbReference>
<reference evidence="10" key="1">
    <citation type="submission" date="2020-10" db="EMBL/GenBank/DDBJ databases">
        <authorList>
            <person name="Han B."/>
            <person name="Lu T."/>
            <person name="Zhao Q."/>
            <person name="Huang X."/>
            <person name="Zhao Y."/>
        </authorList>
    </citation>
    <scope>NUCLEOTIDE SEQUENCE</scope>
</reference>
<dbReference type="InterPro" id="IPR005732">
    <property type="entry name" value="Ribosomal_uS19_bac-type"/>
</dbReference>
<sequence>MGVVKGKPPLIEKNPQPFGVILRSEEELGKGNKYNDSFILRCPHHLLAKIEKVNMKEEKEIIVTWSLASSILPTMVGHTIAIHNGKEYIPIYITDPMVGNKLGEFVPTRHFMSYESTRKDTKSRR</sequence>
<evidence type="ECO:0000256" key="4">
    <source>
        <dbReference type="ARBA" id="ARBA00022884"/>
    </source>
</evidence>
<dbReference type="PRINTS" id="PR00975">
    <property type="entry name" value="RIBOSOMALS19"/>
</dbReference>
<evidence type="ECO:0000313" key="11">
    <source>
        <dbReference type="Proteomes" id="UP000604825"/>
    </source>
</evidence>
<evidence type="ECO:0000256" key="5">
    <source>
        <dbReference type="ARBA" id="ARBA00022980"/>
    </source>
</evidence>
<dbReference type="FunFam" id="3.30.860.10:FF:000001">
    <property type="entry name" value="30S ribosomal protein S19"/>
    <property type="match status" value="1"/>
</dbReference>
<comment type="subcellular location">
    <subcellularLocation>
        <location evidence="1">Plastid</location>
    </subcellularLocation>
</comment>
<dbReference type="PANTHER" id="PTHR11880:SF8">
    <property type="entry name" value="SMALL RIBOSOMAL SUBUNIT PROTEIN US19M"/>
    <property type="match status" value="1"/>
</dbReference>
<dbReference type="Proteomes" id="UP000604825">
    <property type="component" value="Unassembled WGS sequence"/>
</dbReference>
<evidence type="ECO:0000256" key="8">
    <source>
        <dbReference type="ARBA" id="ARBA00035495"/>
    </source>
</evidence>
<protein>
    <recommendedName>
        <fullName evidence="7">Small ribosomal subunit protein uS19c</fullName>
    </recommendedName>
    <alternativeName>
        <fullName evidence="8">30S ribosomal protein S19, chloroplastic</fullName>
    </alternativeName>
</protein>
<evidence type="ECO:0000256" key="6">
    <source>
        <dbReference type="ARBA" id="ARBA00023274"/>
    </source>
</evidence>
<keyword evidence="3" id="KW-0699">rRNA-binding</keyword>
<evidence type="ECO:0000256" key="9">
    <source>
        <dbReference type="RuleBase" id="RU003485"/>
    </source>
</evidence>
<dbReference type="SUPFAM" id="SSF54570">
    <property type="entry name" value="Ribosomal protein S19"/>
    <property type="match status" value="1"/>
</dbReference>
<dbReference type="HAMAP" id="MF_00531">
    <property type="entry name" value="Ribosomal_uS19"/>
    <property type="match status" value="1"/>
</dbReference>
<evidence type="ECO:0000256" key="1">
    <source>
        <dbReference type="ARBA" id="ARBA00004474"/>
    </source>
</evidence>
<dbReference type="InterPro" id="IPR020934">
    <property type="entry name" value="Ribosomal_uS19_CS"/>
</dbReference>
<dbReference type="GO" id="GO:0005763">
    <property type="term" value="C:mitochondrial small ribosomal subunit"/>
    <property type="evidence" value="ECO:0007669"/>
    <property type="project" value="TreeGrafter"/>
</dbReference>
<evidence type="ECO:0000313" key="10">
    <source>
        <dbReference type="EMBL" id="CAD6262816.1"/>
    </source>
</evidence>
<dbReference type="PROSITE" id="PS00323">
    <property type="entry name" value="RIBOSOMAL_S19"/>
    <property type="match status" value="1"/>
</dbReference>
<dbReference type="NCBIfam" id="TIGR01050">
    <property type="entry name" value="rpsS_bact"/>
    <property type="match status" value="1"/>
</dbReference>
<evidence type="ECO:0000256" key="3">
    <source>
        <dbReference type="ARBA" id="ARBA00022730"/>
    </source>
</evidence>
<dbReference type="PANTHER" id="PTHR11880">
    <property type="entry name" value="RIBOSOMAL PROTEIN S19P FAMILY MEMBER"/>
    <property type="match status" value="1"/>
</dbReference>
<dbReference type="GO" id="GO:0019843">
    <property type="term" value="F:rRNA binding"/>
    <property type="evidence" value="ECO:0007669"/>
    <property type="project" value="UniProtKB-KW"/>
</dbReference>
<keyword evidence="4" id="KW-0694">RNA-binding</keyword>
<comment type="caution">
    <text evidence="10">The sequence shown here is derived from an EMBL/GenBank/DDBJ whole genome shotgun (WGS) entry which is preliminary data.</text>
</comment>
<keyword evidence="6 9" id="KW-0687">Ribonucleoprotein</keyword>
<accession>A0A811R1F7</accession>
<organism evidence="10 11">
    <name type="scientific">Miscanthus lutarioriparius</name>
    <dbReference type="NCBI Taxonomy" id="422564"/>
    <lineage>
        <taxon>Eukaryota</taxon>
        <taxon>Viridiplantae</taxon>
        <taxon>Streptophyta</taxon>
        <taxon>Embryophyta</taxon>
        <taxon>Tracheophyta</taxon>
        <taxon>Spermatophyta</taxon>
        <taxon>Magnoliopsida</taxon>
        <taxon>Liliopsida</taxon>
        <taxon>Poales</taxon>
        <taxon>Poaceae</taxon>
        <taxon>PACMAD clade</taxon>
        <taxon>Panicoideae</taxon>
        <taxon>Andropogonodae</taxon>
        <taxon>Andropogoneae</taxon>
        <taxon>Saccharinae</taxon>
        <taxon>Miscanthus</taxon>
    </lineage>
</organism>
<proteinExistence type="inferred from homology"/>
<comment type="similarity">
    <text evidence="2 9">Belongs to the universal ribosomal protein uS19 family.</text>
</comment>
<dbReference type="Gene3D" id="3.30.860.10">
    <property type="entry name" value="30s Ribosomal Protein S19, Chain A"/>
    <property type="match status" value="1"/>
</dbReference>
<keyword evidence="11" id="KW-1185">Reference proteome</keyword>
<dbReference type="OrthoDB" id="584535at2759"/>
<dbReference type="EMBL" id="CAJGYO010000012">
    <property type="protein sequence ID" value="CAD6262816.1"/>
    <property type="molecule type" value="Genomic_DNA"/>
</dbReference>
<keyword evidence="5 9" id="KW-0689">Ribosomal protein</keyword>